<dbReference type="EMBL" id="JAAVLW010000002">
    <property type="protein sequence ID" value="NOJ45607.1"/>
    <property type="molecule type" value="Genomic_DNA"/>
</dbReference>
<reference evidence="1 2" key="1">
    <citation type="submission" date="2020-03" db="EMBL/GenBank/DDBJ databases">
        <title>Bradyrhizobium diversity isolated from nodules of Muelleranthus trifoliolatus.</title>
        <authorList>
            <person name="Klepa M."/>
            <person name="Helene L."/>
            <person name="Hungria M."/>
        </authorList>
    </citation>
    <scope>NUCLEOTIDE SEQUENCE [LARGE SCALE GENOMIC DNA]</scope>
    <source>
        <strain evidence="1 2">WSM 1744</strain>
    </source>
</reference>
<sequence length="71" mass="7656">MQLSTDDLLIRQISALISATADAASASKEHVPFMEAKFYDALAAHCAEKQRFAAMFTRSGAGTATSGLIYW</sequence>
<dbReference type="RefSeq" id="WP_171708519.1">
    <property type="nucleotide sequence ID" value="NZ_JAAVLW010000002.1"/>
</dbReference>
<evidence type="ECO:0000313" key="1">
    <source>
        <dbReference type="EMBL" id="NOJ45607.1"/>
    </source>
</evidence>
<dbReference type="Proteomes" id="UP000528734">
    <property type="component" value="Unassembled WGS sequence"/>
</dbReference>
<comment type="caution">
    <text evidence="1">The sequence shown here is derived from an EMBL/GenBank/DDBJ whole genome shotgun (WGS) entry which is preliminary data.</text>
</comment>
<proteinExistence type="predicted"/>
<keyword evidence="2" id="KW-1185">Reference proteome</keyword>
<organism evidence="1 2">
    <name type="scientific">Bradyrhizobium archetypum</name>
    <dbReference type="NCBI Taxonomy" id="2721160"/>
    <lineage>
        <taxon>Bacteria</taxon>
        <taxon>Pseudomonadati</taxon>
        <taxon>Pseudomonadota</taxon>
        <taxon>Alphaproteobacteria</taxon>
        <taxon>Hyphomicrobiales</taxon>
        <taxon>Nitrobacteraceae</taxon>
        <taxon>Bradyrhizobium</taxon>
    </lineage>
</organism>
<protein>
    <submittedName>
        <fullName evidence="1">Uncharacterized protein</fullName>
    </submittedName>
</protein>
<accession>A0A7Y4H1I4</accession>
<dbReference type="AlphaFoldDB" id="A0A7Y4H1I4"/>
<name>A0A7Y4H1I4_9BRAD</name>
<evidence type="ECO:0000313" key="2">
    <source>
        <dbReference type="Proteomes" id="UP000528734"/>
    </source>
</evidence>
<gene>
    <name evidence="1" type="ORF">HCN50_04940</name>
</gene>